<protein>
    <submittedName>
        <fullName evidence="1">Uncharacterized protein</fullName>
    </submittedName>
</protein>
<dbReference type="EMBL" id="CAJJDM010000109">
    <property type="protein sequence ID" value="CAD8098165.1"/>
    <property type="molecule type" value="Genomic_DNA"/>
</dbReference>
<organism evidence="1 2">
    <name type="scientific">Paramecium primaurelia</name>
    <dbReference type="NCBI Taxonomy" id="5886"/>
    <lineage>
        <taxon>Eukaryota</taxon>
        <taxon>Sar</taxon>
        <taxon>Alveolata</taxon>
        <taxon>Ciliophora</taxon>
        <taxon>Intramacronucleata</taxon>
        <taxon>Oligohymenophorea</taxon>
        <taxon>Peniculida</taxon>
        <taxon>Parameciidae</taxon>
        <taxon>Paramecium</taxon>
    </lineage>
</organism>
<name>A0A8S1P5K6_PARPR</name>
<evidence type="ECO:0000313" key="2">
    <source>
        <dbReference type="Proteomes" id="UP000688137"/>
    </source>
</evidence>
<proteinExistence type="predicted"/>
<accession>A0A8S1P5K6</accession>
<dbReference type="OMA" id="CNINWIN"/>
<dbReference type="Proteomes" id="UP000688137">
    <property type="component" value="Unassembled WGS sequence"/>
</dbReference>
<gene>
    <name evidence="1" type="ORF">PPRIM_AZ9-3.1.T1060082</name>
</gene>
<evidence type="ECO:0000313" key="1">
    <source>
        <dbReference type="EMBL" id="CAD8098165.1"/>
    </source>
</evidence>
<dbReference type="AlphaFoldDB" id="A0A8S1P5K6"/>
<comment type="caution">
    <text evidence="1">The sequence shown here is derived from an EMBL/GenBank/DDBJ whole genome shotgun (WGS) entry which is preliminary data.</text>
</comment>
<sequence length="207" mass="24257">MKQVVATKDYSILRKVEMLHSHAQPKDSNFTLGRTTSYESSQFCRSLDIMVYRRASTKDEINFQSLSKNSSQYDERLGICNINWINPTLHIEMDELQTKVWRSLKKQQLQSVYSVNIIVLKNQSEFEFTFDISMLSCFLRVRELSFLINETYANQNNRTKLQIPYLSILIGRVKTQKLDGNMRLFELAHILINGQKTLILQESCLQF</sequence>
<reference evidence="1" key="1">
    <citation type="submission" date="2021-01" db="EMBL/GenBank/DDBJ databases">
        <authorList>
            <consortium name="Genoscope - CEA"/>
            <person name="William W."/>
        </authorList>
    </citation>
    <scope>NUCLEOTIDE SEQUENCE</scope>
</reference>
<keyword evidence="2" id="KW-1185">Reference proteome</keyword>